<dbReference type="InterPro" id="IPR036156">
    <property type="entry name" value="Beta-gal/glucu_dom_sf"/>
</dbReference>
<feature type="signal peptide" evidence="8">
    <location>
        <begin position="1"/>
        <end position="25"/>
    </location>
</feature>
<dbReference type="PRINTS" id="PR00132">
    <property type="entry name" value="GLHYDRLASE2"/>
</dbReference>
<dbReference type="InterPro" id="IPR023232">
    <property type="entry name" value="Glyco_hydro_2_AS"/>
</dbReference>
<reference evidence="11" key="1">
    <citation type="submission" date="2023-09" db="EMBL/GenBank/DDBJ databases">
        <authorList>
            <person name="Li S."/>
            <person name="Li X."/>
            <person name="Zhang C."/>
            <person name="Zhao Z."/>
        </authorList>
    </citation>
    <scope>NUCLEOTIDE SEQUENCE [LARGE SCALE GENOMIC DNA]</scope>
    <source>
        <strain evidence="11">SQ345</strain>
    </source>
</reference>
<dbReference type="Pfam" id="PF02837">
    <property type="entry name" value="Glyco_hydro_2_N"/>
    <property type="match status" value="1"/>
</dbReference>
<proteinExistence type="inferred from homology"/>
<dbReference type="Pfam" id="PF16353">
    <property type="entry name" value="LacZ_4"/>
    <property type="match status" value="1"/>
</dbReference>
<dbReference type="GO" id="GO:0016787">
    <property type="term" value="F:hydrolase activity"/>
    <property type="evidence" value="ECO:0007669"/>
    <property type="project" value="UniProtKB-KW"/>
</dbReference>
<dbReference type="Proteomes" id="UP001248581">
    <property type="component" value="Chromosome"/>
</dbReference>
<evidence type="ECO:0000256" key="2">
    <source>
        <dbReference type="ARBA" id="ARBA00007401"/>
    </source>
</evidence>
<keyword evidence="5 7" id="KW-0326">Glycosidase</keyword>
<evidence type="ECO:0000256" key="3">
    <source>
        <dbReference type="ARBA" id="ARBA00012756"/>
    </source>
</evidence>
<dbReference type="InterPro" id="IPR023230">
    <property type="entry name" value="Glyco_hydro_2_CS"/>
</dbReference>
<organism evidence="10 11">
    <name type="scientific">Thalassotalea nanhaiensis</name>
    <dbReference type="NCBI Taxonomy" id="3065648"/>
    <lineage>
        <taxon>Bacteria</taxon>
        <taxon>Pseudomonadati</taxon>
        <taxon>Pseudomonadota</taxon>
        <taxon>Gammaproteobacteria</taxon>
        <taxon>Alteromonadales</taxon>
        <taxon>Colwelliaceae</taxon>
        <taxon>Thalassotalea</taxon>
    </lineage>
</organism>
<dbReference type="PROSITE" id="PS00719">
    <property type="entry name" value="GLYCOSYL_HYDROL_F2_1"/>
    <property type="match status" value="1"/>
</dbReference>
<comment type="catalytic activity">
    <reaction evidence="1 7">
        <text>Hydrolysis of terminal non-reducing beta-D-galactose residues in beta-D-galactosides.</text>
        <dbReference type="EC" id="3.2.1.23"/>
    </reaction>
</comment>
<dbReference type="Gene3D" id="2.60.40.10">
    <property type="entry name" value="Immunoglobulins"/>
    <property type="match status" value="2"/>
</dbReference>
<dbReference type="InterPro" id="IPR032312">
    <property type="entry name" value="LacZ_4"/>
</dbReference>
<dbReference type="EC" id="3.2.1.23" evidence="3 7"/>
<dbReference type="EMBL" id="CP134146">
    <property type="protein sequence ID" value="WNC69174.1"/>
    <property type="molecule type" value="Genomic_DNA"/>
</dbReference>
<evidence type="ECO:0000256" key="5">
    <source>
        <dbReference type="ARBA" id="ARBA00023295"/>
    </source>
</evidence>
<dbReference type="SUPFAM" id="SSF74650">
    <property type="entry name" value="Galactose mutarotase-like"/>
    <property type="match status" value="1"/>
</dbReference>
<evidence type="ECO:0000256" key="7">
    <source>
        <dbReference type="RuleBase" id="RU361154"/>
    </source>
</evidence>
<feature type="domain" description="Beta galactosidase small chain/" evidence="9">
    <location>
        <begin position="784"/>
        <end position="1071"/>
    </location>
</feature>
<comment type="similarity">
    <text evidence="2 7">Belongs to the glycosyl hydrolase 2 family.</text>
</comment>
<dbReference type="SUPFAM" id="SSF49785">
    <property type="entry name" value="Galactose-binding domain-like"/>
    <property type="match status" value="1"/>
</dbReference>
<protein>
    <recommendedName>
        <fullName evidence="3 7">Beta-galactosidase</fullName>
        <ecNumber evidence="3 7">3.2.1.23</ecNumber>
    </recommendedName>
    <alternativeName>
        <fullName evidence="6 7">Lactase</fullName>
    </alternativeName>
</protein>
<dbReference type="PROSITE" id="PS00608">
    <property type="entry name" value="GLYCOSYL_HYDROL_F2_2"/>
    <property type="match status" value="1"/>
</dbReference>
<dbReference type="Gene3D" id="3.20.20.80">
    <property type="entry name" value="Glycosidases"/>
    <property type="match status" value="1"/>
</dbReference>
<dbReference type="InterPro" id="IPR008979">
    <property type="entry name" value="Galactose-bd-like_sf"/>
</dbReference>
<dbReference type="Gene3D" id="2.60.120.260">
    <property type="entry name" value="Galactose-binding domain-like"/>
    <property type="match status" value="1"/>
</dbReference>
<keyword evidence="4 7" id="KW-0378">Hydrolase</keyword>
<dbReference type="Pfam" id="PF00703">
    <property type="entry name" value="Glyco_hydro_2"/>
    <property type="match status" value="1"/>
</dbReference>
<dbReference type="SMART" id="SM01038">
    <property type="entry name" value="Bgal_small_N"/>
    <property type="match status" value="1"/>
</dbReference>
<dbReference type="Gene3D" id="2.70.98.10">
    <property type="match status" value="1"/>
</dbReference>
<dbReference type="InterPro" id="IPR006102">
    <property type="entry name" value="Ig-like_GH2"/>
</dbReference>
<dbReference type="Pfam" id="PF02836">
    <property type="entry name" value="Glyco_hydro_2_C"/>
    <property type="match status" value="1"/>
</dbReference>
<gene>
    <name evidence="10" type="ORF">RI845_03210</name>
</gene>
<dbReference type="PANTHER" id="PTHR46323:SF2">
    <property type="entry name" value="BETA-GALACTOSIDASE"/>
    <property type="match status" value="1"/>
</dbReference>
<dbReference type="Pfam" id="PF02929">
    <property type="entry name" value="Bgal_small_N"/>
    <property type="match status" value="1"/>
</dbReference>
<dbReference type="SUPFAM" id="SSF51445">
    <property type="entry name" value="(Trans)glycosidases"/>
    <property type="match status" value="1"/>
</dbReference>
<dbReference type="InterPro" id="IPR017853">
    <property type="entry name" value="GH"/>
</dbReference>
<dbReference type="InterPro" id="IPR006103">
    <property type="entry name" value="Glyco_hydro_2_cat"/>
</dbReference>
<accession>A0ABY9TKP4</accession>
<dbReference type="InterPro" id="IPR006104">
    <property type="entry name" value="Glyco_hydro_2_N"/>
</dbReference>
<keyword evidence="8" id="KW-0732">Signal</keyword>
<dbReference type="InterPro" id="IPR014718">
    <property type="entry name" value="GH-type_carb-bd"/>
</dbReference>
<evidence type="ECO:0000313" key="11">
    <source>
        <dbReference type="Proteomes" id="UP001248581"/>
    </source>
</evidence>
<evidence type="ECO:0000256" key="4">
    <source>
        <dbReference type="ARBA" id="ARBA00022801"/>
    </source>
</evidence>
<name>A0ABY9TKP4_9GAMM</name>
<dbReference type="RefSeq" id="WP_348388318.1">
    <property type="nucleotide sequence ID" value="NZ_CP134146.1"/>
</dbReference>
<keyword evidence="11" id="KW-1185">Reference proteome</keyword>
<evidence type="ECO:0000256" key="8">
    <source>
        <dbReference type="SAM" id="SignalP"/>
    </source>
</evidence>
<dbReference type="InterPro" id="IPR011013">
    <property type="entry name" value="Gal_mutarotase_sf_dom"/>
</dbReference>
<evidence type="ECO:0000313" key="10">
    <source>
        <dbReference type="EMBL" id="WNC69174.1"/>
    </source>
</evidence>
<feature type="chain" id="PRO_5046488055" description="Beta-galactosidase" evidence="8">
    <location>
        <begin position="26"/>
        <end position="1075"/>
    </location>
</feature>
<dbReference type="SUPFAM" id="SSF49303">
    <property type="entry name" value="beta-Galactosidase/glucuronidase domain"/>
    <property type="match status" value="2"/>
</dbReference>
<evidence type="ECO:0000259" key="9">
    <source>
        <dbReference type="SMART" id="SM01038"/>
    </source>
</evidence>
<evidence type="ECO:0000256" key="6">
    <source>
        <dbReference type="ARBA" id="ARBA00032230"/>
    </source>
</evidence>
<dbReference type="InterPro" id="IPR006101">
    <property type="entry name" value="Glyco_hydro_2"/>
</dbReference>
<dbReference type="InterPro" id="IPR050347">
    <property type="entry name" value="Bact_Beta-galactosidase"/>
</dbReference>
<sequence>MKKISFLQISLAFATFCLANFYLVAAESSAVPDWENPQIIGINKVAGHAFIRPFADKENAETNKSSTRIQSLNGKWKFNWVGHPDKRPTDFYKTDHDVSAWAEIDVPGNWQTQGYGTPIYTNHPYPFAKDQPRVMTEPPKHYTNFVNRNPVGSYKRKFTVDKSLANQQVFIEFQGVKSAFYLWVNGEKVGYSQGSMTPAEFDISEYLVDGENDLAVEVYRWSDGSYLEGQDMWRFSGIFRDVNLIARPQVYLEDFLIRTDLKNNYQDATLNIDFDLANSDDSKSFQDHQLQMTLYSPDGELLSEQSAKIEQKQGEQSGNISLDLSDVSLWSAESPTLYSMMLAVVDNEGNALEYIPWSFGFKETKVENNQFWVNGKSVKIKGVNRHEHHPRMGRYVDLKTMELDIKLMKQGNFNLVRTSHYPNDHRWYALANEYGLYVLDDANQESHGYKTRNKILGDNPNWTIAHIDRATSMVHTNKNYTAIAIWSLGNEGGAGRNFMAMREAILAIDSSRPLLSDTDAEASDFVERSYRTTTDVHEYLKKSKKVNKPFIQREYAHAMGNSLGNFQEHWDTIYANDNYVGGAIWDWVDQGLARVKNTAMVSYGSDPKQLSLNDEREVWAYGGDFGDKPTDAEFLLNGIVSADRKPFPSYYEAKKVQQNIWFKQTEKPLTINISNRFDFTDLAKYDFKWQVKDQDKVIAKGNFNVSAAAKGQTEFSIPFNADSDKQYGELLLEVSAHTKQNEVWAEKGFEVAFEQFVISPYQYAVIAKSNNATIDVTKTADHILVNTNNKQISIDAITGEISSYQIGKQELLVEPLAPYFWKPVNNNQGRNKFIERMANWMNAAAYRKITSINTKTLDSNLVEITVNAKLIVNNADYKLVYLINDQGDIQVQADYIPDVARITEKYMPKFGMRVALEPSLSDISWYGRGPFENYPDRKTAARIGNYQKSLTEFQVPYVSATDSSNRSDVRSAGFANEQVSLQVTGMQPFNFRAWSHNETDLYSITDVNDKFSEAARIRRKHYYDLPVRPYINVNLDLAIHGVGGDHSWGAKTMQKYHVRADKPLSFSFIIQTSTF</sequence>
<dbReference type="PANTHER" id="PTHR46323">
    <property type="entry name" value="BETA-GALACTOSIDASE"/>
    <property type="match status" value="1"/>
</dbReference>
<dbReference type="InterPro" id="IPR013783">
    <property type="entry name" value="Ig-like_fold"/>
</dbReference>
<dbReference type="InterPro" id="IPR004199">
    <property type="entry name" value="B-gal_small/dom_5"/>
</dbReference>
<evidence type="ECO:0000256" key="1">
    <source>
        <dbReference type="ARBA" id="ARBA00001412"/>
    </source>
</evidence>